<dbReference type="Proteomes" id="UP000031829">
    <property type="component" value="Chromosome"/>
</dbReference>
<keyword evidence="6" id="KW-0472">Membrane</keyword>
<dbReference type="InterPro" id="IPR037185">
    <property type="entry name" value="EmrE-like"/>
</dbReference>
<name>A0A0B6AN52_PRIM2</name>
<dbReference type="KEGG" id="bmeg:BG04_3285"/>
<evidence type="ECO:0000256" key="7">
    <source>
        <dbReference type="RuleBase" id="RU003942"/>
    </source>
</evidence>
<protein>
    <submittedName>
        <fullName evidence="8">Small Multidrug Resistance family protein</fullName>
    </submittedName>
</protein>
<dbReference type="AlphaFoldDB" id="A0A0B6AN52"/>
<keyword evidence="4 7" id="KW-0812">Transmembrane</keyword>
<dbReference type="Pfam" id="PF00893">
    <property type="entry name" value="Multi_Drug_Res"/>
    <property type="match status" value="1"/>
</dbReference>
<evidence type="ECO:0000256" key="1">
    <source>
        <dbReference type="ARBA" id="ARBA00004651"/>
    </source>
</evidence>
<dbReference type="FunFam" id="1.10.3730.20:FF:000001">
    <property type="entry name" value="Quaternary ammonium compound resistance transporter SugE"/>
    <property type="match status" value="1"/>
</dbReference>
<dbReference type="Gene3D" id="1.10.3730.20">
    <property type="match status" value="1"/>
</dbReference>
<gene>
    <name evidence="8" type="ORF">BG04_3285</name>
</gene>
<dbReference type="InterPro" id="IPR045324">
    <property type="entry name" value="Small_multidrug_res"/>
</dbReference>
<keyword evidence="5" id="KW-1133">Transmembrane helix</keyword>
<dbReference type="HOGENOM" id="CLU_133067_1_3_9"/>
<evidence type="ECO:0000256" key="4">
    <source>
        <dbReference type="ARBA" id="ARBA00022692"/>
    </source>
</evidence>
<dbReference type="GeneID" id="93641346"/>
<keyword evidence="3" id="KW-1003">Cell membrane</keyword>
<keyword evidence="2" id="KW-0813">Transport</keyword>
<sequence>MAWIALIAAGFCEVGFVIFLKLSDGFKRLFPSIGFILFGAGSFYLLSLALKEIPIGTAYGIWTGVGAAGSVVLGMLFFHEAKDMRRILFIFCIVAGVIGLKITG</sequence>
<dbReference type="GO" id="GO:0022857">
    <property type="term" value="F:transmembrane transporter activity"/>
    <property type="evidence" value="ECO:0007669"/>
    <property type="project" value="InterPro"/>
</dbReference>
<dbReference type="RefSeq" id="WP_016763260.1">
    <property type="nucleotide sequence ID" value="NZ_BCVB01000007.1"/>
</dbReference>
<organism evidence="8 9">
    <name type="scientific">Priestia megaterium (strain ATCC 14581 / DSM 32 / CCUG 1817 / JCM 2506 / NBRC 15308 / NCIMB 9376 / NCTC 10342 / NRRL B-14308 / VKM B-512 / Ford 19)</name>
    <name type="common">Bacillus megaterium</name>
    <dbReference type="NCBI Taxonomy" id="1348623"/>
    <lineage>
        <taxon>Bacteria</taxon>
        <taxon>Bacillati</taxon>
        <taxon>Bacillota</taxon>
        <taxon>Bacilli</taxon>
        <taxon>Bacillales</taxon>
        <taxon>Bacillaceae</taxon>
        <taxon>Priestia</taxon>
    </lineage>
</organism>
<evidence type="ECO:0000256" key="5">
    <source>
        <dbReference type="ARBA" id="ARBA00022989"/>
    </source>
</evidence>
<evidence type="ECO:0000256" key="3">
    <source>
        <dbReference type="ARBA" id="ARBA00022475"/>
    </source>
</evidence>
<dbReference type="GO" id="GO:0005886">
    <property type="term" value="C:plasma membrane"/>
    <property type="evidence" value="ECO:0007669"/>
    <property type="project" value="UniProtKB-SubCell"/>
</dbReference>
<accession>A0A0B6AN52</accession>
<comment type="subcellular location">
    <subcellularLocation>
        <location evidence="1 7">Cell membrane</location>
        <topology evidence="1 7">Multi-pass membrane protein</topology>
    </subcellularLocation>
</comment>
<dbReference type="InterPro" id="IPR000390">
    <property type="entry name" value="Small_drug/metabolite_transptr"/>
</dbReference>
<evidence type="ECO:0000313" key="8">
    <source>
        <dbReference type="EMBL" id="AJI22043.1"/>
    </source>
</evidence>
<proteinExistence type="inferred from homology"/>
<evidence type="ECO:0000256" key="6">
    <source>
        <dbReference type="ARBA" id="ARBA00023136"/>
    </source>
</evidence>
<evidence type="ECO:0000313" key="9">
    <source>
        <dbReference type="Proteomes" id="UP000031829"/>
    </source>
</evidence>
<reference evidence="8 9" key="1">
    <citation type="journal article" date="2015" name="Genome Announc.">
        <title>Complete genome sequences for 35 biothreat assay-relevant bacillus species.</title>
        <authorList>
            <person name="Johnson S.L."/>
            <person name="Daligault H.E."/>
            <person name="Davenport K.W."/>
            <person name="Jaissle J."/>
            <person name="Frey K.G."/>
            <person name="Ladner J.T."/>
            <person name="Broomall S.M."/>
            <person name="Bishop-Lilly K.A."/>
            <person name="Bruce D.C."/>
            <person name="Gibbons H.S."/>
            <person name="Coyne S.R."/>
            <person name="Lo C.C."/>
            <person name="Meincke L."/>
            <person name="Munk A.C."/>
            <person name="Koroleva G.I."/>
            <person name="Rosenzweig C.N."/>
            <person name="Palacios G.F."/>
            <person name="Redden C.L."/>
            <person name="Minogue T.D."/>
            <person name="Chain P.S."/>
        </authorList>
    </citation>
    <scope>NUCLEOTIDE SEQUENCE [LARGE SCALE GENOMIC DNA]</scope>
    <source>
        <strain evidence="9">ATCC 14581 / DSM 32 / JCM 2506 / NBRC 15308 / NCIMB 9376 / NCTC 10342 / NRRL B-14308 / VKM B-512</strain>
    </source>
</reference>
<comment type="similarity">
    <text evidence="7">Belongs to the drug/metabolite transporter (DMT) superfamily. Small multidrug resistance (SMR) (TC 2.A.7.1) family.</text>
</comment>
<dbReference type="PANTHER" id="PTHR30561">
    <property type="entry name" value="SMR FAMILY PROTON-DEPENDENT DRUG EFFLUX TRANSPORTER SUGE"/>
    <property type="match status" value="1"/>
</dbReference>
<dbReference type="PANTHER" id="PTHR30561:SF0">
    <property type="entry name" value="GUANIDINIUM EXPORTER"/>
    <property type="match status" value="1"/>
</dbReference>
<dbReference type="SUPFAM" id="SSF103481">
    <property type="entry name" value="Multidrug resistance efflux transporter EmrE"/>
    <property type="match status" value="1"/>
</dbReference>
<evidence type="ECO:0000256" key="2">
    <source>
        <dbReference type="ARBA" id="ARBA00022448"/>
    </source>
</evidence>
<dbReference type="EMBL" id="CP009920">
    <property type="protein sequence ID" value="AJI22043.1"/>
    <property type="molecule type" value="Genomic_DNA"/>
</dbReference>